<proteinExistence type="inferred from homology"/>
<keyword evidence="9 11" id="KW-0472">Membrane</keyword>
<feature type="transmembrane region" description="Helical" evidence="11">
    <location>
        <begin position="112"/>
        <end position="132"/>
    </location>
</feature>
<dbReference type="InterPro" id="IPR006153">
    <property type="entry name" value="Cation/H_exchanger_TM"/>
</dbReference>
<evidence type="ECO:0000313" key="13">
    <source>
        <dbReference type="EMBL" id="TNJ65348.1"/>
    </source>
</evidence>
<dbReference type="GO" id="GO:0006814">
    <property type="term" value="P:sodium ion transport"/>
    <property type="evidence" value="ECO:0007669"/>
    <property type="project" value="UniProtKB-KW"/>
</dbReference>
<evidence type="ECO:0000256" key="3">
    <source>
        <dbReference type="ARBA" id="ARBA00022448"/>
    </source>
</evidence>
<evidence type="ECO:0000256" key="2">
    <source>
        <dbReference type="ARBA" id="ARBA00005551"/>
    </source>
</evidence>
<dbReference type="PANTHER" id="PTHR43562">
    <property type="entry name" value="NAPA-TYPE SODIUM/HYDROGEN ANTIPORTER"/>
    <property type="match status" value="1"/>
</dbReference>
<evidence type="ECO:0000256" key="5">
    <source>
        <dbReference type="ARBA" id="ARBA00022692"/>
    </source>
</evidence>
<reference evidence="13 14" key="1">
    <citation type="submission" date="2019-05" db="EMBL/GenBank/DDBJ databases">
        <title>We sequenced the genome of Paenibacillus hemerocallicola KCTC 33185 for further insight into its adaptation and study the phylogeny of Paenibacillus.</title>
        <authorList>
            <person name="Narsing Rao M.P."/>
        </authorList>
    </citation>
    <scope>NUCLEOTIDE SEQUENCE [LARGE SCALE GENOMIC DNA]</scope>
    <source>
        <strain evidence="13 14">KCTC 33185</strain>
    </source>
</reference>
<dbReference type="NCBIfam" id="TIGR00932">
    <property type="entry name" value="2a37"/>
    <property type="match status" value="1"/>
</dbReference>
<keyword evidence="3" id="KW-0813">Transport</keyword>
<evidence type="ECO:0000256" key="6">
    <source>
        <dbReference type="ARBA" id="ARBA00022989"/>
    </source>
</evidence>
<name>A0A5C4T8F6_9BACL</name>
<dbReference type="GO" id="GO:0008324">
    <property type="term" value="F:monoatomic cation transmembrane transporter activity"/>
    <property type="evidence" value="ECO:0007669"/>
    <property type="project" value="InterPro"/>
</dbReference>
<feature type="domain" description="Cation/H+ exchanger transmembrane" evidence="12">
    <location>
        <begin position="9"/>
        <end position="376"/>
    </location>
</feature>
<evidence type="ECO:0000259" key="12">
    <source>
        <dbReference type="Pfam" id="PF00999"/>
    </source>
</evidence>
<feature type="transmembrane region" description="Helical" evidence="11">
    <location>
        <begin position="144"/>
        <end position="168"/>
    </location>
</feature>
<keyword evidence="8" id="KW-0406">Ion transport</keyword>
<dbReference type="Proteomes" id="UP000307943">
    <property type="component" value="Unassembled WGS sequence"/>
</dbReference>
<comment type="similarity">
    <text evidence="2">Belongs to the monovalent cation:proton antiporter 2 (CPA2) transporter (TC 2.A.37) family.</text>
</comment>
<evidence type="ECO:0000256" key="10">
    <source>
        <dbReference type="ARBA" id="ARBA00023201"/>
    </source>
</evidence>
<feature type="transmembrane region" description="Helical" evidence="11">
    <location>
        <begin position="288"/>
        <end position="309"/>
    </location>
</feature>
<feature type="transmembrane region" description="Helical" evidence="11">
    <location>
        <begin position="29"/>
        <end position="47"/>
    </location>
</feature>
<dbReference type="EMBL" id="VDCQ01000020">
    <property type="protein sequence ID" value="TNJ65348.1"/>
    <property type="molecule type" value="Genomic_DNA"/>
</dbReference>
<evidence type="ECO:0000313" key="14">
    <source>
        <dbReference type="Proteomes" id="UP000307943"/>
    </source>
</evidence>
<gene>
    <name evidence="13" type="ORF">FE784_15920</name>
</gene>
<dbReference type="GO" id="GO:0016020">
    <property type="term" value="C:membrane"/>
    <property type="evidence" value="ECO:0007669"/>
    <property type="project" value="UniProtKB-SubCell"/>
</dbReference>
<comment type="subcellular location">
    <subcellularLocation>
        <location evidence="1">Membrane</location>
        <topology evidence="1">Multi-pass membrane protein</topology>
    </subcellularLocation>
</comment>
<evidence type="ECO:0000256" key="4">
    <source>
        <dbReference type="ARBA" id="ARBA00022449"/>
    </source>
</evidence>
<dbReference type="OrthoDB" id="9793589at2"/>
<keyword evidence="10" id="KW-0739">Sodium transport</keyword>
<organism evidence="13 14">
    <name type="scientific">Paenibacillus hemerocallicola</name>
    <dbReference type="NCBI Taxonomy" id="1172614"/>
    <lineage>
        <taxon>Bacteria</taxon>
        <taxon>Bacillati</taxon>
        <taxon>Bacillota</taxon>
        <taxon>Bacilli</taxon>
        <taxon>Bacillales</taxon>
        <taxon>Paenibacillaceae</taxon>
        <taxon>Paenibacillus</taxon>
    </lineage>
</organism>
<keyword evidence="14" id="KW-1185">Reference proteome</keyword>
<feature type="transmembrane region" description="Helical" evidence="11">
    <location>
        <begin position="84"/>
        <end position="106"/>
    </location>
</feature>
<dbReference type="InterPro" id="IPR038770">
    <property type="entry name" value="Na+/solute_symporter_sf"/>
</dbReference>
<feature type="transmembrane region" description="Helical" evidence="11">
    <location>
        <begin position="6"/>
        <end position="24"/>
    </location>
</feature>
<comment type="caution">
    <text evidence="13">The sequence shown here is derived from an EMBL/GenBank/DDBJ whole genome shotgun (WGS) entry which is preliminary data.</text>
</comment>
<dbReference type="Pfam" id="PF00999">
    <property type="entry name" value="Na_H_Exchanger"/>
    <property type="match status" value="1"/>
</dbReference>
<feature type="transmembrane region" description="Helical" evidence="11">
    <location>
        <begin position="174"/>
        <end position="198"/>
    </location>
</feature>
<dbReference type="AlphaFoldDB" id="A0A5C4T8F6"/>
<evidence type="ECO:0000256" key="8">
    <source>
        <dbReference type="ARBA" id="ARBA00023065"/>
    </source>
</evidence>
<dbReference type="RefSeq" id="WP_139603254.1">
    <property type="nucleotide sequence ID" value="NZ_VDCQ01000020.1"/>
</dbReference>
<evidence type="ECO:0000256" key="11">
    <source>
        <dbReference type="SAM" id="Phobius"/>
    </source>
</evidence>
<keyword evidence="6 11" id="KW-1133">Transmembrane helix</keyword>
<feature type="transmembrane region" description="Helical" evidence="11">
    <location>
        <begin position="264"/>
        <end position="282"/>
    </location>
</feature>
<keyword evidence="4" id="KW-0050">Antiport</keyword>
<accession>A0A5C4T8F6</accession>
<dbReference type="GO" id="GO:1902600">
    <property type="term" value="P:proton transmembrane transport"/>
    <property type="evidence" value="ECO:0007669"/>
    <property type="project" value="InterPro"/>
</dbReference>
<dbReference type="Gene3D" id="1.20.1530.20">
    <property type="match status" value="1"/>
</dbReference>
<keyword evidence="7" id="KW-0915">Sodium</keyword>
<keyword evidence="5 11" id="KW-0812">Transmembrane</keyword>
<dbReference type="InterPro" id="IPR004771">
    <property type="entry name" value="K/H_exchanger"/>
</dbReference>
<feature type="transmembrane region" description="Helical" evidence="11">
    <location>
        <begin position="53"/>
        <end position="72"/>
    </location>
</feature>
<protein>
    <submittedName>
        <fullName evidence="13">Cation:proton antiporter</fullName>
    </submittedName>
</protein>
<evidence type="ECO:0000256" key="1">
    <source>
        <dbReference type="ARBA" id="ARBA00004141"/>
    </source>
</evidence>
<dbReference type="PANTHER" id="PTHR43562:SF3">
    <property type="entry name" value="SODIUM ION_PROTON EXCHANGER (EUROFUNG)"/>
    <property type="match status" value="1"/>
</dbReference>
<sequence length="385" mass="41304">MEFIYYLALILFLTKIFGHVFTLLGQPSVLGKLLTGILVGPAVLGWIDNNEFIHYFSEIGVILLMFIAGLETDLDQLRRTWKSAVAVALGGIILPFIGGYFAAVAFGLHHNYALFMGVVFSATSVSISVQVLKDLNRLNSREGTTILGAAVVDDVLVVILLAIMMSFLGNGNDISLTLIISKKLIFFIVVALAGWLIVPRFMKLFGRISVTEPVVTMALVVCFTFAYFADLMGMAAIIGSFAAGLAVSQTSLKHAIETKIEPIAYSIFVPVFFVSIGLNVSFKGIASQIGFIVVLTIAAIFTKLLGGAFGARLTGMNTRSALAVGSGMISRGEVALIIAAAGLQAKLLPDEYFTSVVISIILTTIIAPPLLKVFFKRSEGENGFQ</sequence>
<dbReference type="GO" id="GO:0015297">
    <property type="term" value="F:antiporter activity"/>
    <property type="evidence" value="ECO:0007669"/>
    <property type="project" value="UniProtKB-KW"/>
</dbReference>
<evidence type="ECO:0000256" key="7">
    <source>
        <dbReference type="ARBA" id="ARBA00023053"/>
    </source>
</evidence>
<feature type="transmembrane region" description="Helical" evidence="11">
    <location>
        <begin position="352"/>
        <end position="375"/>
    </location>
</feature>
<evidence type="ECO:0000256" key="9">
    <source>
        <dbReference type="ARBA" id="ARBA00023136"/>
    </source>
</evidence>